<dbReference type="EMBL" id="KZ293743">
    <property type="protein sequence ID" value="PBK80527.1"/>
    <property type="molecule type" value="Genomic_DNA"/>
</dbReference>
<reference evidence="3" key="1">
    <citation type="journal article" date="2017" name="Nat. Ecol. Evol.">
        <title>Genome expansion and lineage-specific genetic innovations in the forest pathogenic fungi Armillaria.</title>
        <authorList>
            <person name="Sipos G."/>
            <person name="Prasanna A.N."/>
            <person name="Walter M.C."/>
            <person name="O'Connor E."/>
            <person name="Balint B."/>
            <person name="Krizsan K."/>
            <person name="Kiss B."/>
            <person name="Hess J."/>
            <person name="Varga T."/>
            <person name="Slot J."/>
            <person name="Riley R."/>
            <person name="Boka B."/>
            <person name="Rigling D."/>
            <person name="Barry K."/>
            <person name="Lee J."/>
            <person name="Mihaltcheva S."/>
            <person name="LaButti K."/>
            <person name="Lipzen A."/>
            <person name="Waldron R."/>
            <person name="Moloney N.M."/>
            <person name="Sperisen C."/>
            <person name="Kredics L."/>
            <person name="Vagvoelgyi C."/>
            <person name="Patrignani A."/>
            <person name="Fitzpatrick D."/>
            <person name="Nagy I."/>
            <person name="Doyle S."/>
            <person name="Anderson J.B."/>
            <person name="Grigoriev I.V."/>
            <person name="Gueldener U."/>
            <person name="Muensterkoetter M."/>
            <person name="Nagy L.G."/>
        </authorList>
    </citation>
    <scope>NUCLEOTIDE SEQUENCE [LARGE SCALE GENOMIC DNA]</scope>
    <source>
        <strain evidence="3">Ar21-2</strain>
    </source>
</reference>
<proteinExistence type="predicted"/>
<dbReference type="AlphaFoldDB" id="A0A2H3CUT9"/>
<feature type="non-terminal residue" evidence="2">
    <location>
        <position position="1"/>
    </location>
</feature>
<dbReference type="OrthoDB" id="2821251at2759"/>
<feature type="region of interest" description="Disordered" evidence="1">
    <location>
        <begin position="8"/>
        <end position="31"/>
    </location>
</feature>
<gene>
    <name evidence="2" type="ORF">ARMGADRAFT_1020807</name>
</gene>
<evidence type="ECO:0000256" key="1">
    <source>
        <dbReference type="SAM" id="MobiDB-lite"/>
    </source>
</evidence>
<sequence>LQKFLNLFAATRRPPIGGPRKSPDNTSQYCSSKVIAPPCCKQSTEDKGGKN</sequence>
<protein>
    <submittedName>
        <fullName evidence="2">Uncharacterized protein</fullName>
    </submittedName>
</protein>
<dbReference type="Proteomes" id="UP000217790">
    <property type="component" value="Unassembled WGS sequence"/>
</dbReference>
<keyword evidence="3" id="KW-1185">Reference proteome</keyword>
<accession>A0A2H3CUT9</accession>
<dbReference type="InParanoid" id="A0A2H3CUT9"/>
<evidence type="ECO:0000313" key="3">
    <source>
        <dbReference type="Proteomes" id="UP000217790"/>
    </source>
</evidence>
<evidence type="ECO:0000313" key="2">
    <source>
        <dbReference type="EMBL" id="PBK80527.1"/>
    </source>
</evidence>
<name>A0A2H3CUT9_ARMGA</name>
<organism evidence="2 3">
    <name type="scientific">Armillaria gallica</name>
    <name type="common">Bulbous honey fungus</name>
    <name type="synonym">Armillaria bulbosa</name>
    <dbReference type="NCBI Taxonomy" id="47427"/>
    <lineage>
        <taxon>Eukaryota</taxon>
        <taxon>Fungi</taxon>
        <taxon>Dikarya</taxon>
        <taxon>Basidiomycota</taxon>
        <taxon>Agaricomycotina</taxon>
        <taxon>Agaricomycetes</taxon>
        <taxon>Agaricomycetidae</taxon>
        <taxon>Agaricales</taxon>
        <taxon>Marasmiineae</taxon>
        <taxon>Physalacriaceae</taxon>
        <taxon>Armillaria</taxon>
    </lineage>
</organism>